<sequence length="146" mass="16272">MSSIRRIFVFPIHNIDRCPIRKIAIKNCFLSGSTSLSERRQSNHKGALPVLAYPVNSIRQCALSCPKGLRILAQGCCAAATLGRERTKIQPQRGCVKGPGKTMTQPFQGWLRSPCRPRVAARQPWADIRSPLGQKSALPNRIDRIR</sequence>
<organism evidence="2">
    <name type="scientific">Candidatus Kentrum sp. TUN</name>
    <dbReference type="NCBI Taxonomy" id="2126343"/>
    <lineage>
        <taxon>Bacteria</taxon>
        <taxon>Pseudomonadati</taxon>
        <taxon>Pseudomonadota</taxon>
        <taxon>Gammaproteobacteria</taxon>
        <taxon>Candidatus Kentrum</taxon>
    </lineage>
</organism>
<dbReference type="EMBL" id="CAADFV010000103">
    <property type="protein sequence ID" value="VFK65204.1"/>
    <property type="molecule type" value="Genomic_DNA"/>
</dbReference>
<dbReference type="EMBL" id="CAADFY010000107">
    <property type="protein sequence ID" value="VFK57211.1"/>
    <property type="molecule type" value="Genomic_DNA"/>
</dbReference>
<protein>
    <submittedName>
        <fullName evidence="2">Uncharacterized protein</fullName>
    </submittedName>
</protein>
<reference evidence="2" key="1">
    <citation type="submission" date="2019-02" db="EMBL/GenBank/DDBJ databases">
        <authorList>
            <person name="Gruber-Vodicka R. H."/>
            <person name="Seah K. B. B."/>
        </authorList>
    </citation>
    <scope>NUCLEOTIDE SEQUENCE</scope>
    <source>
        <strain evidence="2">BECK_BY2</strain>
        <strain evidence="1">BECK_BY3</strain>
    </source>
</reference>
<evidence type="ECO:0000313" key="1">
    <source>
        <dbReference type="EMBL" id="VFK57211.1"/>
    </source>
</evidence>
<gene>
    <name evidence="2" type="ORF">BECKTUN1418E_GA0071001_11037</name>
    <name evidence="1" type="ORF">BECKTUN1418F_GA0071002_11078</name>
</gene>
<proteinExistence type="predicted"/>
<dbReference type="AlphaFoldDB" id="A0A451AGT8"/>
<name>A0A451AGT8_9GAMM</name>
<accession>A0A451AGT8</accession>
<evidence type="ECO:0000313" key="2">
    <source>
        <dbReference type="EMBL" id="VFK65204.1"/>
    </source>
</evidence>